<dbReference type="Pfam" id="PF00270">
    <property type="entry name" value="DEAD"/>
    <property type="match status" value="1"/>
</dbReference>
<dbReference type="InterPro" id="IPR027417">
    <property type="entry name" value="P-loop_NTPase"/>
</dbReference>
<proteinExistence type="inferred from homology"/>
<gene>
    <name evidence="14" type="ordered locus">CAP2UW1_0364</name>
</gene>
<dbReference type="GO" id="GO:0005694">
    <property type="term" value="C:chromosome"/>
    <property type="evidence" value="ECO:0007669"/>
    <property type="project" value="TreeGrafter"/>
</dbReference>
<evidence type="ECO:0000256" key="10">
    <source>
        <dbReference type="PROSITE-ProRule" id="PRU00560"/>
    </source>
</evidence>
<evidence type="ECO:0000256" key="8">
    <source>
        <dbReference type="ARBA" id="ARBA00034617"/>
    </source>
</evidence>
<dbReference type="InterPro" id="IPR014016">
    <property type="entry name" value="UvrD-like_ATP-bd"/>
</dbReference>
<dbReference type="Pfam" id="PF13538">
    <property type="entry name" value="UvrD_C_2"/>
    <property type="match status" value="1"/>
</dbReference>
<dbReference type="CDD" id="cd17932">
    <property type="entry name" value="DEXQc_UvrD"/>
    <property type="match status" value="1"/>
</dbReference>
<name>C7RKC6_ACCRE</name>
<dbReference type="GO" id="GO:0005524">
    <property type="term" value="F:ATP binding"/>
    <property type="evidence" value="ECO:0007669"/>
    <property type="project" value="UniProtKB-UniRule"/>
</dbReference>
<evidence type="ECO:0000256" key="6">
    <source>
        <dbReference type="ARBA" id="ARBA00023125"/>
    </source>
</evidence>
<evidence type="ECO:0000313" key="14">
    <source>
        <dbReference type="EMBL" id="ACV33717.1"/>
    </source>
</evidence>
<accession>C7RKC6</accession>
<dbReference type="eggNOG" id="COG0514">
    <property type="taxonomic scope" value="Bacteria"/>
</dbReference>
<dbReference type="InterPro" id="IPR001650">
    <property type="entry name" value="Helicase_C-like"/>
</dbReference>
<evidence type="ECO:0000259" key="13">
    <source>
        <dbReference type="PROSITE" id="PS51198"/>
    </source>
</evidence>
<reference evidence="14" key="2">
    <citation type="submission" date="2009-09" db="EMBL/GenBank/DDBJ databases">
        <title>Complete sequence of chromosome of Candidatus Accumulibacter phosphatis clade IIA str. UW-1.</title>
        <authorList>
            <consortium name="US DOE Joint Genome Institute"/>
            <person name="Martin H.G."/>
            <person name="Ivanova N."/>
            <person name="Kunin V."/>
            <person name="Warnecke F."/>
            <person name="Barry K."/>
            <person name="He S."/>
            <person name="Salamov A."/>
            <person name="Szeto E."/>
            <person name="Dalin E."/>
            <person name="Pangilinan J.L."/>
            <person name="Lapidus A."/>
            <person name="Lowry S."/>
            <person name="Kyrpides N.C."/>
            <person name="McMahon K.D."/>
            <person name="Hugenholtz P."/>
        </authorList>
    </citation>
    <scope>NUCLEOTIDE SEQUENCE [LARGE SCALE GENOMIC DNA]</scope>
    <source>
        <strain evidence="14">UW-1</strain>
    </source>
</reference>
<dbReference type="OrthoDB" id="9760034at2"/>
<dbReference type="InterPro" id="IPR011545">
    <property type="entry name" value="DEAD/DEAH_box_helicase_dom"/>
</dbReference>
<evidence type="ECO:0000256" key="3">
    <source>
        <dbReference type="ARBA" id="ARBA00022801"/>
    </source>
</evidence>
<comment type="catalytic activity">
    <reaction evidence="8">
        <text>Couples ATP hydrolysis with the unwinding of duplex DNA by translocating in the 3'-5' direction.</text>
        <dbReference type="EC" id="5.6.2.4"/>
    </reaction>
</comment>
<evidence type="ECO:0000256" key="4">
    <source>
        <dbReference type="ARBA" id="ARBA00022806"/>
    </source>
</evidence>
<sequence>MLQRKRRLTLPMSSFAPRCLSIDLEVGLRDGRIHRFAAVRGDQPETSLRFRQGNLLAALEQLDALAEGASFLLGHNLIAFDLPHLAAAKPDLRLLQLPVVDTLWLNPLAFPRNPYHHLVKHYQDGQLQRGRLNDPLLDAQLTLEVFRDQHTALAEASPSRVLAWHWLTTVPSRKSGLDRFFMSLRHKARPSDDEALAAIRQQLAGQVCETRLGDVLADAASQGWALAYALAWLSVAGGNSVMPPWVRHQFPQAGILIKRLRDTACANPACQWCRERHDARKELARWFGFAEFRAEPADDEGRPLQQSIVEAAIRGEHVLGILPTGTGKSLCYQIPALSRFDKTGALTVVISPLVALMADQVAGLEARNIRSCAALNGLLSMPERADVLDRLRLGDIGILIVSPEQLRNHTLRKVLAQREIGAWVLDEAHCLSKWGQDFRPDYRYVGRFIREKAGNQPIPPVLCLTATAKPAVMADILDHFRDKVGIELRCFNGGASRANLDFCVVPTSPAEKFSHIHQILEADLPPELPGGAIVYCATRRQTEEISRFLQQKGWAVDHYHARLPPETKKNTQKAFIEGDLRVIVATNAFGMGIDKPDVRLVIHADIPGSLENYLQEAGRAGRDSQSARCVLLYTVEDVERQFGMSARSRLSRKEIQAILHSLRNLERKKRREGGKEGGKSSDLIATAGEILAEDEDGAFERDSATDDTRVRTAVSWLEEAALLTREENRVQVFPSSLRVASLDEARKKIERRVIAPEYRKGLLAIVGALIGAPVDEGISTDELMLVSGLSPEKVRAAFYDLEALGLASNDTALTAYLHVGVERSSKKRFAQAAALESALIGLLREQHPDLSRGESSILHLRYANQHLKDAGHADALPERLRQLLSSLAADGRDEEGGQGSMKLRRVDVESLGIELQREWSAVEATARRRRAAAGCLLDHLLACLPAGARGNDQLAETTLGKLLAALEADLLLKAERTITPKLLDRALLWLHEQEIIRLNKGLAVFRPAMTIRLEPDWKRKFMPGDFAPLQLHYDEQVVQIHVMAEYVQRGLEAMAEALHLTMDYFSLQRDEFMRRWLPDRDKELARQTTPQSWHDIVEVLNNRQQREIVADERESTNVLVLAGPGSGKTRVLVHRIAYLIRVRRENPHGILALAYNRHAAVQIRQRLGELIGDDARGVAVLTLHALAMRLAGASLATQNGGTDGDLFKDIIDQAVNLLKGKDLPPEEADQQRERLLVGFRWILVDEYQDIAPEQYELISALAGRTRPDEDGRINLFAVGDDDQNIYAFKGASVEFIRRFEADYAAKPSFLTDNYRSTANIIEAANRLIAPAANRMKQAHPIHIDAARKAQAAGGEWTSIDPVGRGRVQILPAGDNERTQALAVITEFERMAQLAPAWDWARCAIIARNWRSLDPVRSYCELQGIPVQQADEDSSGFWSLRETQSMIDGLRTRGSALIDVPTIQQWLAMQPEGRPDAHWWSYLREAVSEYALDAGDAELPLDHFVDWLAEWGREARRRQTGLLLLTAHRAKGLEFDHVAVLDGDWLRSGANEDADATRRLYYVAMTRARKTLALARFDRGQAWLDALVGGPADSSSHSSSHSLFDSPAFLRRHATPLPVPPPELARRHRRLGWRQIDLDFAARHPPGHAIHRALAALTAGSRIALRQTSAGAWRLCDAQGVDVGALSQHFEPEADMHCIEARVAAIHVRRPRDVAEAYQSRINAQSESWEMVVPELVYAPDS</sequence>
<dbReference type="Pfam" id="PF00271">
    <property type="entry name" value="Helicase_C"/>
    <property type="match status" value="1"/>
</dbReference>
<dbReference type="Gene3D" id="1.10.486.10">
    <property type="entry name" value="PCRA, domain 4"/>
    <property type="match status" value="1"/>
</dbReference>
<keyword evidence="2 10" id="KW-0547">Nucleotide-binding</keyword>
<dbReference type="GO" id="GO:0016787">
    <property type="term" value="F:hydrolase activity"/>
    <property type="evidence" value="ECO:0007669"/>
    <property type="project" value="UniProtKB-UniRule"/>
</dbReference>
<feature type="binding site" evidence="10">
    <location>
        <begin position="1122"/>
        <end position="1129"/>
    </location>
    <ligand>
        <name>ATP</name>
        <dbReference type="ChEBI" id="CHEBI:30616"/>
    </ligand>
</feature>
<reference evidence="14" key="1">
    <citation type="submission" date="2009-08" db="EMBL/GenBank/DDBJ databases">
        <authorList>
            <consortium name="US DOE Joint Genome Institute"/>
            <person name="Lucas S."/>
            <person name="Copeland A."/>
            <person name="Lapidus A."/>
            <person name="Glavina del Rio T."/>
            <person name="Dalin E."/>
            <person name="Tice H."/>
            <person name="Bruce D."/>
            <person name="Barry K."/>
            <person name="Pitluck S."/>
            <person name="Lowry S."/>
            <person name="Larimer F."/>
            <person name="Land M."/>
            <person name="Hauser L."/>
            <person name="Kyrpides N."/>
            <person name="Ivanova N."/>
            <person name="McMahon K.D."/>
            <person name="Hugenholtz P."/>
        </authorList>
    </citation>
    <scope>NUCLEOTIDE SEQUENCE</scope>
    <source>
        <strain evidence="14">UW-1</strain>
    </source>
</reference>
<dbReference type="InterPro" id="IPR004589">
    <property type="entry name" value="DNA_helicase_ATP-dep_RecQ"/>
</dbReference>
<dbReference type="Pfam" id="PF13245">
    <property type="entry name" value="AAA_19"/>
    <property type="match status" value="1"/>
</dbReference>
<dbReference type="EMBL" id="CP001715">
    <property type="protein sequence ID" value="ACV33717.1"/>
    <property type="molecule type" value="Genomic_DNA"/>
</dbReference>
<dbReference type="PROSITE" id="PS51194">
    <property type="entry name" value="HELICASE_CTER"/>
    <property type="match status" value="1"/>
</dbReference>
<dbReference type="SMART" id="SM00490">
    <property type="entry name" value="HELICc"/>
    <property type="match status" value="1"/>
</dbReference>
<dbReference type="GO" id="GO:0006310">
    <property type="term" value="P:DNA recombination"/>
    <property type="evidence" value="ECO:0007669"/>
    <property type="project" value="InterPro"/>
</dbReference>
<evidence type="ECO:0000256" key="7">
    <source>
        <dbReference type="ARBA" id="ARBA00023235"/>
    </source>
</evidence>
<dbReference type="PANTHER" id="PTHR13710">
    <property type="entry name" value="DNA HELICASE RECQ FAMILY MEMBER"/>
    <property type="match status" value="1"/>
</dbReference>
<organism evidence="14">
    <name type="scientific">Accumulibacter regalis</name>
    <dbReference type="NCBI Taxonomy" id="522306"/>
    <lineage>
        <taxon>Bacteria</taxon>
        <taxon>Pseudomonadati</taxon>
        <taxon>Pseudomonadota</taxon>
        <taxon>Betaproteobacteria</taxon>
        <taxon>Candidatus Accumulibacter</taxon>
    </lineage>
</organism>
<evidence type="ECO:0000259" key="12">
    <source>
        <dbReference type="PROSITE" id="PS51194"/>
    </source>
</evidence>
<evidence type="ECO:0000259" key="11">
    <source>
        <dbReference type="PROSITE" id="PS51192"/>
    </source>
</evidence>
<dbReference type="KEGG" id="app:CAP2UW1_0364"/>
<evidence type="ECO:0000256" key="5">
    <source>
        <dbReference type="ARBA" id="ARBA00022840"/>
    </source>
</evidence>
<dbReference type="PROSITE" id="PS51198">
    <property type="entry name" value="UVRD_HELICASE_ATP_BIND"/>
    <property type="match status" value="1"/>
</dbReference>
<dbReference type="SUPFAM" id="SSF53098">
    <property type="entry name" value="Ribonuclease H-like"/>
    <property type="match status" value="1"/>
</dbReference>
<dbReference type="GO" id="GO:0005737">
    <property type="term" value="C:cytoplasm"/>
    <property type="evidence" value="ECO:0007669"/>
    <property type="project" value="TreeGrafter"/>
</dbReference>
<protein>
    <recommendedName>
        <fullName evidence="9">DNA 3'-5' helicase</fullName>
        <ecNumber evidence="9">5.6.2.4</ecNumber>
    </recommendedName>
</protein>
<dbReference type="SUPFAM" id="SSF52540">
    <property type="entry name" value="P-loop containing nucleoside triphosphate hydrolases"/>
    <property type="match status" value="2"/>
</dbReference>
<dbReference type="STRING" id="522306.CAP2UW1_0364"/>
<dbReference type="PANTHER" id="PTHR13710:SF105">
    <property type="entry name" value="ATP-DEPENDENT DNA HELICASE Q1"/>
    <property type="match status" value="1"/>
</dbReference>
<keyword evidence="3 10" id="KW-0378">Hydrolase</keyword>
<keyword evidence="7" id="KW-0413">Isomerase</keyword>
<dbReference type="GO" id="GO:0009378">
    <property type="term" value="F:four-way junction helicase activity"/>
    <property type="evidence" value="ECO:0007669"/>
    <property type="project" value="TreeGrafter"/>
</dbReference>
<dbReference type="InterPro" id="IPR036397">
    <property type="entry name" value="RNaseH_sf"/>
</dbReference>
<feature type="domain" description="Helicase C-terminal" evidence="12">
    <location>
        <begin position="518"/>
        <end position="666"/>
    </location>
</feature>
<evidence type="ECO:0000256" key="2">
    <source>
        <dbReference type="ARBA" id="ARBA00022741"/>
    </source>
</evidence>
<dbReference type="GO" id="GO:0003677">
    <property type="term" value="F:DNA binding"/>
    <property type="evidence" value="ECO:0007669"/>
    <property type="project" value="UniProtKB-KW"/>
</dbReference>
<dbReference type="InterPro" id="IPR012337">
    <property type="entry name" value="RNaseH-like_sf"/>
</dbReference>
<dbReference type="GO" id="GO:0043138">
    <property type="term" value="F:3'-5' DNA helicase activity"/>
    <property type="evidence" value="ECO:0007669"/>
    <property type="project" value="UniProtKB-EC"/>
</dbReference>
<dbReference type="PROSITE" id="PS51192">
    <property type="entry name" value="HELICASE_ATP_BIND_1"/>
    <property type="match status" value="1"/>
</dbReference>
<keyword evidence="4 10" id="KW-0347">Helicase</keyword>
<keyword evidence="5 10" id="KW-0067">ATP-binding</keyword>
<feature type="domain" description="Helicase ATP-binding" evidence="11">
    <location>
        <begin position="309"/>
        <end position="486"/>
    </location>
</feature>
<evidence type="ECO:0000256" key="9">
    <source>
        <dbReference type="ARBA" id="ARBA00034808"/>
    </source>
</evidence>
<dbReference type="InterPro" id="IPR027785">
    <property type="entry name" value="UvrD-like_helicase_C"/>
</dbReference>
<comment type="similarity">
    <text evidence="1">Belongs to the helicase family. RecQ subfamily.</text>
</comment>
<dbReference type="NCBIfam" id="TIGR00614">
    <property type="entry name" value="recQ_fam"/>
    <property type="match status" value="1"/>
</dbReference>
<dbReference type="Gene3D" id="3.40.50.300">
    <property type="entry name" value="P-loop containing nucleotide triphosphate hydrolases"/>
    <property type="match status" value="5"/>
</dbReference>
<feature type="domain" description="UvrD-like helicase ATP-binding" evidence="13">
    <location>
        <begin position="1101"/>
        <end position="1317"/>
    </location>
</feature>
<dbReference type="HOGENOM" id="CLU_002862_0_0_4"/>
<dbReference type="Gene3D" id="3.30.420.10">
    <property type="entry name" value="Ribonuclease H-like superfamily/Ribonuclease H"/>
    <property type="match status" value="1"/>
</dbReference>
<evidence type="ECO:0000256" key="1">
    <source>
        <dbReference type="ARBA" id="ARBA00005446"/>
    </source>
</evidence>
<dbReference type="SMART" id="SM00487">
    <property type="entry name" value="DEXDc"/>
    <property type="match status" value="1"/>
</dbReference>
<dbReference type="InterPro" id="IPR014001">
    <property type="entry name" value="Helicase_ATP-bd"/>
</dbReference>
<dbReference type="GO" id="GO:0006281">
    <property type="term" value="P:DNA repair"/>
    <property type="evidence" value="ECO:0007669"/>
    <property type="project" value="TreeGrafter"/>
</dbReference>
<dbReference type="EC" id="5.6.2.4" evidence="9"/>
<dbReference type="eggNOG" id="COG0210">
    <property type="taxonomic scope" value="Bacteria"/>
</dbReference>
<keyword evidence="6" id="KW-0238">DNA-binding</keyword>